<feature type="transmembrane region" description="Helical" evidence="4">
    <location>
        <begin position="255"/>
        <end position="274"/>
    </location>
</feature>
<feature type="transmembrane region" description="Helical" evidence="4">
    <location>
        <begin position="294"/>
        <end position="311"/>
    </location>
</feature>
<dbReference type="PANTHER" id="PTHR44227">
    <property type="match status" value="1"/>
</dbReference>
<feature type="repeat" description="TPR" evidence="3">
    <location>
        <begin position="492"/>
        <end position="525"/>
    </location>
</feature>
<evidence type="ECO:0000313" key="5">
    <source>
        <dbReference type="EMBL" id="MEI4548461.1"/>
    </source>
</evidence>
<feature type="transmembrane region" description="Helical" evidence="4">
    <location>
        <begin position="116"/>
        <end position="135"/>
    </location>
</feature>
<keyword evidence="4" id="KW-0472">Membrane</keyword>
<gene>
    <name evidence="5" type="ORF">WAE96_01905</name>
</gene>
<sequence>MTLLQNKKLLALFLISFLTVVLYGNTLDVPFYFDDETSIVESSVIHTGALSDIYQAYTLRFVGYWTFALNYQYGGGDVTSFHITNIVIHFINGLLVYWICALLFKFRPERGSVLDISEKWLPLLAALVFISHPLHTQAVTYIVQRSASLTALFYLISVVAYVHCRIVKSKVRLVVWFCTLVISALLAIFTKQNAFTLPIVLFLTEVVLFRKLSNNQIFSILLAPFLILVGTYLLTPETLSVLDDLTTETKSYSRIEYFFAQANVLWIYIAKFFYPVPLRLEYLYDQHSFSNTQSYIALLAHLIVISSALLFSKRYSLICFGVLFYYSAMLVESSIIPIQDMAVEHRTYLPNVGLIIALMGLSSLLLERCSSDKRKIYLFFVCSVFVVGAFSLLTYQRNEQWRDPITFYKHELKYGPDNPRVLNNLADAYFEIEEIDKALPLLKHSLSIDAENLTNTQAVNMLAMLIGYKKYEEAEELGESLISKIKRPFLKRGVLVNLGIMHLEQNQLEKSEVAFKRALNFKPITAKVMLGLAVSLAKQGKFDEAEFYTTQVIKVEPNNAGAKKLFNQIRQARQDE</sequence>
<evidence type="ECO:0000313" key="6">
    <source>
        <dbReference type="Proteomes" id="UP001382455"/>
    </source>
</evidence>
<proteinExistence type="predicted"/>
<comment type="caution">
    <text evidence="5">The sequence shown here is derived from an EMBL/GenBank/DDBJ whole genome shotgun (WGS) entry which is preliminary data.</text>
</comment>
<keyword evidence="2 3" id="KW-0802">TPR repeat</keyword>
<dbReference type="EMBL" id="JBAWKS010000001">
    <property type="protein sequence ID" value="MEI4548461.1"/>
    <property type="molecule type" value="Genomic_DNA"/>
</dbReference>
<feature type="transmembrane region" description="Helical" evidence="4">
    <location>
        <begin position="215"/>
        <end position="234"/>
    </location>
</feature>
<dbReference type="SUPFAM" id="SSF48452">
    <property type="entry name" value="TPR-like"/>
    <property type="match status" value="1"/>
</dbReference>
<dbReference type="InterPro" id="IPR011990">
    <property type="entry name" value="TPR-like_helical_dom_sf"/>
</dbReference>
<evidence type="ECO:0000256" key="2">
    <source>
        <dbReference type="ARBA" id="ARBA00022803"/>
    </source>
</evidence>
<dbReference type="RefSeq" id="WP_336434413.1">
    <property type="nucleotide sequence ID" value="NZ_JBAWKS010000001.1"/>
</dbReference>
<evidence type="ECO:0000256" key="3">
    <source>
        <dbReference type="PROSITE-ProRule" id="PRU00339"/>
    </source>
</evidence>
<feature type="transmembrane region" description="Helical" evidence="4">
    <location>
        <begin position="141"/>
        <end position="162"/>
    </location>
</feature>
<feature type="transmembrane region" description="Helical" evidence="4">
    <location>
        <begin position="174"/>
        <end position="195"/>
    </location>
</feature>
<dbReference type="Gene3D" id="1.25.40.10">
    <property type="entry name" value="Tetratricopeptide repeat domain"/>
    <property type="match status" value="2"/>
</dbReference>
<name>A0ABU8ENB3_9GAMM</name>
<organism evidence="5 6">
    <name type="scientific">Pseudoalteromonas spongiae</name>
    <dbReference type="NCBI Taxonomy" id="298657"/>
    <lineage>
        <taxon>Bacteria</taxon>
        <taxon>Pseudomonadati</taxon>
        <taxon>Pseudomonadota</taxon>
        <taxon>Gammaproteobacteria</taxon>
        <taxon>Alteromonadales</taxon>
        <taxon>Pseudoalteromonadaceae</taxon>
        <taxon>Pseudoalteromonas</taxon>
    </lineage>
</organism>
<evidence type="ECO:0008006" key="7">
    <source>
        <dbReference type="Google" id="ProtNLM"/>
    </source>
</evidence>
<keyword evidence="4" id="KW-1133">Transmembrane helix</keyword>
<evidence type="ECO:0000256" key="1">
    <source>
        <dbReference type="ARBA" id="ARBA00022737"/>
    </source>
</evidence>
<dbReference type="Proteomes" id="UP001382455">
    <property type="component" value="Unassembled WGS sequence"/>
</dbReference>
<feature type="transmembrane region" description="Helical" evidence="4">
    <location>
        <begin position="348"/>
        <end position="366"/>
    </location>
</feature>
<dbReference type="Pfam" id="PF13181">
    <property type="entry name" value="TPR_8"/>
    <property type="match status" value="1"/>
</dbReference>
<keyword evidence="6" id="KW-1185">Reference proteome</keyword>
<feature type="transmembrane region" description="Helical" evidence="4">
    <location>
        <begin position="86"/>
        <end position="104"/>
    </location>
</feature>
<feature type="transmembrane region" description="Helical" evidence="4">
    <location>
        <begin position="378"/>
        <end position="395"/>
    </location>
</feature>
<keyword evidence="4" id="KW-0812">Transmembrane</keyword>
<dbReference type="InterPro" id="IPR019734">
    <property type="entry name" value="TPR_rpt"/>
</dbReference>
<dbReference type="InterPro" id="IPR052346">
    <property type="entry name" value="O-mannosyl-transferase_TMTC"/>
</dbReference>
<feature type="transmembrane region" description="Helical" evidence="4">
    <location>
        <begin position="318"/>
        <end position="336"/>
    </location>
</feature>
<reference evidence="5 6" key="1">
    <citation type="submission" date="2023-12" db="EMBL/GenBank/DDBJ databases">
        <title>Friends and Foes: Symbiotic and Algicidal bacterial influence on Karenia brevis blooms.</title>
        <authorList>
            <person name="Fei C."/>
            <person name="Mohamed A.R."/>
            <person name="Booker A."/>
            <person name="Arshad M."/>
            <person name="Klass S."/>
            <person name="Ahn S."/>
            <person name="Gilbert P.M."/>
            <person name="Heil C.A."/>
            <person name="Martinez J.M."/>
            <person name="Amin S.A."/>
        </authorList>
    </citation>
    <scope>NUCLEOTIDE SEQUENCE [LARGE SCALE GENOMIC DNA]</scope>
    <source>
        <strain evidence="5 6">CE15</strain>
    </source>
</reference>
<keyword evidence="1" id="KW-0677">Repeat</keyword>
<dbReference type="SMART" id="SM00028">
    <property type="entry name" value="TPR"/>
    <property type="match status" value="3"/>
</dbReference>
<feature type="repeat" description="TPR" evidence="3">
    <location>
        <begin position="419"/>
        <end position="452"/>
    </location>
</feature>
<dbReference type="PANTHER" id="PTHR44227:SF3">
    <property type="entry name" value="PROTEIN O-MANNOSYL-TRANSFERASE TMTC4"/>
    <property type="match status" value="1"/>
</dbReference>
<accession>A0ABU8ENB3</accession>
<dbReference type="PROSITE" id="PS50005">
    <property type="entry name" value="TPR"/>
    <property type="match status" value="3"/>
</dbReference>
<evidence type="ECO:0000256" key="4">
    <source>
        <dbReference type="SAM" id="Phobius"/>
    </source>
</evidence>
<protein>
    <recommendedName>
        <fullName evidence="7">Tetratricopeptide repeat protein</fullName>
    </recommendedName>
</protein>
<feature type="repeat" description="TPR" evidence="3">
    <location>
        <begin position="526"/>
        <end position="559"/>
    </location>
</feature>